<dbReference type="SUPFAM" id="SSF53850">
    <property type="entry name" value="Periplasmic binding protein-like II"/>
    <property type="match status" value="1"/>
</dbReference>
<dbReference type="PANTHER" id="PTHR30570:SF1">
    <property type="entry name" value="PHOSPHATE-BINDING PROTEIN PSTS"/>
    <property type="match status" value="1"/>
</dbReference>
<sequence length="331" mass="35346">MKRIFIYFSFIVHYTGNDLDKCKFYLLLIGVSVHMVNTLKKYTVLILLMIGLVFLGIGCTGTKNNEGPSSAEETPAGESQSILLKGSDTVLPLAQAEAEEFMNENTGKSITVTGGGSGVGISALIDGEVNIASASREMTEDEIKSAEAKGINPVKTTIASDGITVIVNPSNPVSNFTFDQLRGIYNGSISNWKEVGGTDAQISVISRDSSSGTYKDFQKDVLQGDEYRPDALTQPATGGIVTEVSQNTNAIGYIGFAYLDSSVKALSLDKGNGSVTPTAESIRNGSYPLSRSLYFYTNGEPSGLTKEFTDFVLSEKGQSIVSTVGYIPLKK</sequence>
<evidence type="ECO:0000256" key="2">
    <source>
        <dbReference type="ARBA" id="ARBA00022729"/>
    </source>
</evidence>
<protein>
    <submittedName>
        <fullName evidence="5">Phosphate ABC transporter substrate-binding protein PstS</fullName>
    </submittedName>
</protein>
<keyword evidence="2" id="KW-0732">Signal</keyword>
<dbReference type="GO" id="GO:0042301">
    <property type="term" value="F:phosphate ion binding"/>
    <property type="evidence" value="ECO:0007669"/>
    <property type="project" value="InterPro"/>
</dbReference>
<evidence type="ECO:0000256" key="3">
    <source>
        <dbReference type="SAM" id="Phobius"/>
    </source>
</evidence>
<keyword evidence="3" id="KW-1133">Transmembrane helix</keyword>
<feature type="domain" description="PBP" evidence="4">
    <location>
        <begin position="74"/>
        <end position="315"/>
    </location>
</feature>
<proteinExistence type="predicted"/>
<dbReference type="AlphaFoldDB" id="A0A0G3CAH9"/>
<evidence type="ECO:0000259" key="4">
    <source>
        <dbReference type="Pfam" id="PF12849"/>
    </source>
</evidence>
<name>A0A0G3CAH9_METBA</name>
<dbReference type="Gene3D" id="3.40.190.10">
    <property type="entry name" value="Periplasmic binding protein-like II"/>
    <property type="match status" value="2"/>
</dbReference>
<dbReference type="InterPro" id="IPR050811">
    <property type="entry name" value="Phosphate_ABC_transporter"/>
</dbReference>
<organism evidence="5 6">
    <name type="scientific">Methanosarcina barkeri CM1</name>
    <dbReference type="NCBI Taxonomy" id="796385"/>
    <lineage>
        <taxon>Archaea</taxon>
        <taxon>Methanobacteriati</taxon>
        <taxon>Methanobacteriota</taxon>
        <taxon>Stenosarchaea group</taxon>
        <taxon>Methanomicrobia</taxon>
        <taxon>Methanosarcinales</taxon>
        <taxon>Methanosarcinaceae</taxon>
        <taxon>Methanosarcina</taxon>
    </lineage>
</organism>
<accession>A0A0G3CAH9</accession>
<feature type="transmembrane region" description="Helical" evidence="3">
    <location>
        <begin position="42"/>
        <end position="58"/>
    </location>
</feature>
<dbReference type="InterPro" id="IPR011862">
    <property type="entry name" value="Phos-bd"/>
</dbReference>
<evidence type="ECO:0000313" key="6">
    <source>
        <dbReference type="Proteomes" id="UP000035331"/>
    </source>
</evidence>
<evidence type="ECO:0000313" key="5">
    <source>
        <dbReference type="EMBL" id="AKJ39009.1"/>
    </source>
</evidence>
<dbReference type="CDD" id="cd13653">
    <property type="entry name" value="PBP2_phosphate_like_1"/>
    <property type="match status" value="1"/>
</dbReference>
<keyword evidence="3" id="KW-0812">Transmembrane</keyword>
<evidence type="ECO:0000256" key="1">
    <source>
        <dbReference type="ARBA" id="ARBA00022448"/>
    </source>
</evidence>
<dbReference type="Pfam" id="PF12849">
    <property type="entry name" value="PBP_like_2"/>
    <property type="match status" value="1"/>
</dbReference>
<dbReference type="PANTHER" id="PTHR30570">
    <property type="entry name" value="PERIPLASMIC PHOSPHATE BINDING COMPONENT OF PHOSPHATE ABC TRANSPORTER"/>
    <property type="match status" value="1"/>
</dbReference>
<reference evidence="6" key="1">
    <citation type="submission" date="2014-06" db="EMBL/GenBank/DDBJ databases">
        <title>The complete genome sequence of Methanosarcina barkeri CM1.</title>
        <authorList>
            <consortium name="Pastoral Greenhouse Gas Research Consortium"/>
            <person name="Lambie S.C."/>
            <person name="Leahy S.C."/>
            <person name="Kelly W.J."/>
            <person name="Li D."/>
            <person name="Reilly K."/>
            <person name="Attwood G.T."/>
            <person name="Altermann E."/>
        </authorList>
    </citation>
    <scope>NUCLEOTIDE SEQUENCE [LARGE SCALE GENOMIC DNA]</scope>
    <source>
        <strain evidence="6">CM1</strain>
    </source>
</reference>
<keyword evidence="3" id="KW-0472">Membrane</keyword>
<dbReference type="NCBIfam" id="TIGR02136">
    <property type="entry name" value="ptsS_2"/>
    <property type="match status" value="1"/>
</dbReference>
<gene>
    <name evidence="5" type="primary">pstS</name>
    <name evidence="5" type="ORF">MCM1_1987</name>
</gene>
<reference evidence="5 6" key="2">
    <citation type="journal article" date="2015" name="Stand. Genomic Sci.">
        <title>The complete genome sequence of the rumen methanogen Methanosarcina barkeri CM1.</title>
        <authorList>
            <person name="Lambie S.C."/>
            <person name="Kelly W.J."/>
            <person name="Leahy S.C."/>
            <person name="Li D."/>
            <person name="Reilly K."/>
            <person name="McAllister T.A."/>
            <person name="Valle E.R."/>
            <person name="Attwood G.T."/>
            <person name="Altermann E."/>
        </authorList>
    </citation>
    <scope>NUCLEOTIDE SEQUENCE [LARGE SCALE GENOMIC DNA]</scope>
    <source>
        <strain evidence="5 6">CM1</strain>
    </source>
</reference>
<dbReference type="Proteomes" id="UP000035331">
    <property type="component" value="Chromosome"/>
</dbReference>
<dbReference type="EMBL" id="CP008746">
    <property type="protein sequence ID" value="AKJ39009.1"/>
    <property type="molecule type" value="Genomic_DNA"/>
</dbReference>
<dbReference type="PATRIC" id="fig|796385.3.peg.2464"/>
<keyword evidence="1" id="KW-0813">Transport</keyword>
<dbReference type="InterPro" id="IPR024370">
    <property type="entry name" value="PBP_domain"/>
</dbReference>